<evidence type="ECO:0000256" key="3">
    <source>
        <dbReference type="ARBA" id="ARBA00023024"/>
    </source>
</evidence>
<dbReference type="InterPro" id="IPR029070">
    <property type="entry name" value="Chitinase_insertion_sf"/>
</dbReference>
<dbReference type="Proteomes" id="UP000027265">
    <property type="component" value="Unassembled WGS sequence"/>
</dbReference>
<dbReference type="InterPro" id="IPR001223">
    <property type="entry name" value="Glyco_hydro18_cat"/>
</dbReference>
<dbReference type="GO" id="GO:0006032">
    <property type="term" value="P:chitin catabolic process"/>
    <property type="evidence" value="ECO:0007669"/>
    <property type="project" value="UniProtKB-KW"/>
</dbReference>
<feature type="signal peptide" evidence="9">
    <location>
        <begin position="1"/>
        <end position="19"/>
    </location>
</feature>
<organism evidence="11 12">
    <name type="scientific">Jaapia argillacea MUCL 33604</name>
    <dbReference type="NCBI Taxonomy" id="933084"/>
    <lineage>
        <taxon>Eukaryota</taxon>
        <taxon>Fungi</taxon>
        <taxon>Dikarya</taxon>
        <taxon>Basidiomycota</taxon>
        <taxon>Agaricomycotina</taxon>
        <taxon>Agaricomycetes</taxon>
        <taxon>Agaricomycetidae</taxon>
        <taxon>Jaapiales</taxon>
        <taxon>Jaapiaceae</taxon>
        <taxon>Jaapia</taxon>
    </lineage>
</organism>
<dbReference type="InterPro" id="IPR050314">
    <property type="entry name" value="Glycosyl_Hydrlase_18"/>
</dbReference>
<dbReference type="STRING" id="933084.A0A067PPF7"/>
<evidence type="ECO:0000313" key="12">
    <source>
        <dbReference type="Proteomes" id="UP000027265"/>
    </source>
</evidence>
<protein>
    <submittedName>
        <fullName evidence="11">Glycoside hydrolase family 18 protein</fullName>
    </submittedName>
</protein>
<dbReference type="InParanoid" id="A0A067PPF7"/>
<feature type="domain" description="GH18" evidence="10">
    <location>
        <begin position="35"/>
        <end position="416"/>
    </location>
</feature>
<evidence type="ECO:0000256" key="1">
    <source>
        <dbReference type="ARBA" id="ARBA00000822"/>
    </source>
</evidence>
<evidence type="ECO:0000256" key="9">
    <source>
        <dbReference type="SAM" id="SignalP"/>
    </source>
</evidence>
<keyword evidence="9" id="KW-0732">Signal</keyword>
<dbReference type="SUPFAM" id="SSF51445">
    <property type="entry name" value="(Trans)glycosidases"/>
    <property type="match status" value="1"/>
</dbReference>
<proteinExistence type="inferred from homology"/>
<dbReference type="PANTHER" id="PTHR11177:SF392">
    <property type="entry name" value="HAP41P"/>
    <property type="match status" value="1"/>
</dbReference>
<dbReference type="InterPro" id="IPR017853">
    <property type="entry name" value="GH"/>
</dbReference>
<keyword evidence="6" id="KW-0624">Polysaccharide degradation</keyword>
<dbReference type="EMBL" id="KL197724">
    <property type="protein sequence ID" value="KDQ55695.1"/>
    <property type="molecule type" value="Genomic_DNA"/>
</dbReference>
<dbReference type="Gene3D" id="3.10.50.10">
    <property type="match status" value="1"/>
</dbReference>
<evidence type="ECO:0000256" key="6">
    <source>
        <dbReference type="ARBA" id="ARBA00023326"/>
    </source>
</evidence>
<gene>
    <name evidence="11" type="ORF">JAAARDRAFT_37110</name>
</gene>
<keyword evidence="5 7" id="KW-0326">Glycosidase</keyword>
<dbReference type="GO" id="GO:0000272">
    <property type="term" value="P:polysaccharide catabolic process"/>
    <property type="evidence" value="ECO:0007669"/>
    <property type="project" value="UniProtKB-KW"/>
</dbReference>
<keyword evidence="3" id="KW-0146">Chitin degradation</keyword>
<feature type="chain" id="PRO_5001643347" evidence="9">
    <location>
        <begin position="20"/>
        <end position="416"/>
    </location>
</feature>
<dbReference type="OrthoDB" id="73875at2759"/>
<dbReference type="HOGENOM" id="CLU_002833_6_1_1"/>
<dbReference type="SUPFAM" id="SSF54556">
    <property type="entry name" value="Chitinase insertion domain"/>
    <property type="match status" value="1"/>
</dbReference>
<dbReference type="AlphaFoldDB" id="A0A067PPF7"/>
<comment type="similarity">
    <text evidence="8">Belongs to the glycosyl hydrolase 18 family.</text>
</comment>
<dbReference type="InterPro" id="IPR001579">
    <property type="entry name" value="Glyco_hydro_18_chit_AS"/>
</dbReference>
<dbReference type="PROSITE" id="PS51910">
    <property type="entry name" value="GH18_2"/>
    <property type="match status" value="1"/>
</dbReference>
<comment type="catalytic activity">
    <reaction evidence="1">
        <text>Random endo-hydrolysis of N-acetyl-beta-D-glucosaminide (1-&gt;4)-beta-linkages in chitin and chitodextrins.</text>
        <dbReference type="EC" id="3.2.1.14"/>
    </reaction>
</comment>
<accession>A0A067PPF7</accession>
<keyword evidence="4" id="KW-0119">Carbohydrate metabolism</keyword>
<dbReference type="GO" id="GO:0005576">
    <property type="term" value="C:extracellular region"/>
    <property type="evidence" value="ECO:0007669"/>
    <property type="project" value="TreeGrafter"/>
</dbReference>
<evidence type="ECO:0000256" key="4">
    <source>
        <dbReference type="ARBA" id="ARBA00023277"/>
    </source>
</evidence>
<evidence type="ECO:0000256" key="7">
    <source>
        <dbReference type="RuleBase" id="RU000489"/>
    </source>
</evidence>
<dbReference type="GO" id="GO:0008061">
    <property type="term" value="F:chitin binding"/>
    <property type="evidence" value="ECO:0007669"/>
    <property type="project" value="InterPro"/>
</dbReference>
<evidence type="ECO:0000256" key="5">
    <source>
        <dbReference type="ARBA" id="ARBA00023295"/>
    </source>
</evidence>
<sequence>MTIITQLLVLALLAVTIQATPSSPFHHKHTRSSKKVASTWWASWHASDFPVSSLSWSKYSRVTYAFAVTTTDINTLDLGPSGDQYLNELVGNGHKHGVQVAVAIGGWTGSRYFSDHVSTAAKRTEFVHTVINLVNKYKLDGIDFDWEYPGQQGIGCNGLSTADTANFLSFLKLLRADPVGSKLVLSAATGLAPFTSASGTPSTDVSGFAQVLDFIEIMNYDVWGPWSSAVGPNAPLDDSCAPVGDHQGSAMSAVHSWTSAGMPAHQIVLGVAAYGHAFRVHAAQAIVNGKLAAYPAFDASNPPLGDKWDNAGGTDVCGVYEPSGGTFSFNGMIENGFLSSNGLPANGIKYRYGSCSQTPYVWNPTSEVMISYDNAQSFTAKGKYISSAGLRGFSMWEAGGDSHDILLNAIRSGGGY</sequence>
<dbReference type="InterPro" id="IPR011583">
    <property type="entry name" value="Chitinase_II/V-like_cat"/>
</dbReference>
<dbReference type="Gene3D" id="3.20.20.80">
    <property type="entry name" value="Glycosidases"/>
    <property type="match status" value="1"/>
</dbReference>
<keyword evidence="2 7" id="KW-0378">Hydrolase</keyword>
<dbReference type="SMART" id="SM00636">
    <property type="entry name" value="Glyco_18"/>
    <property type="match status" value="1"/>
</dbReference>
<evidence type="ECO:0000256" key="2">
    <source>
        <dbReference type="ARBA" id="ARBA00022801"/>
    </source>
</evidence>
<evidence type="ECO:0000259" key="10">
    <source>
        <dbReference type="PROSITE" id="PS51910"/>
    </source>
</evidence>
<evidence type="ECO:0000256" key="8">
    <source>
        <dbReference type="RuleBase" id="RU004453"/>
    </source>
</evidence>
<dbReference type="PROSITE" id="PS01095">
    <property type="entry name" value="GH18_1"/>
    <property type="match status" value="1"/>
</dbReference>
<evidence type="ECO:0000313" key="11">
    <source>
        <dbReference type="EMBL" id="KDQ55695.1"/>
    </source>
</evidence>
<dbReference type="Pfam" id="PF00704">
    <property type="entry name" value="Glyco_hydro_18"/>
    <property type="match status" value="1"/>
</dbReference>
<reference evidence="12" key="1">
    <citation type="journal article" date="2014" name="Proc. Natl. Acad. Sci. U.S.A.">
        <title>Extensive sampling of basidiomycete genomes demonstrates inadequacy of the white-rot/brown-rot paradigm for wood decay fungi.</title>
        <authorList>
            <person name="Riley R."/>
            <person name="Salamov A.A."/>
            <person name="Brown D.W."/>
            <person name="Nagy L.G."/>
            <person name="Floudas D."/>
            <person name="Held B.W."/>
            <person name="Levasseur A."/>
            <person name="Lombard V."/>
            <person name="Morin E."/>
            <person name="Otillar R."/>
            <person name="Lindquist E.A."/>
            <person name="Sun H."/>
            <person name="LaButti K.M."/>
            <person name="Schmutz J."/>
            <person name="Jabbour D."/>
            <person name="Luo H."/>
            <person name="Baker S.E."/>
            <person name="Pisabarro A.G."/>
            <person name="Walton J.D."/>
            <person name="Blanchette R.A."/>
            <person name="Henrissat B."/>
            <person name="Martin F."/>
            <person name="Cullen D."/>
            <person name="Hibbett D.S."/>
            <person name="Grigoriev I.V."/>
        </authorList>
    </citation>
    <scope>NUCLEOTIDE SEQUENCE [LARGE SCALE GENOMIC DNA]</scope>
    <source>
        <strain evidence="12">MUCL 33604</strain>
    </source>
</reference>
<name>A0A067PPF7_9AGAM</name>
<keyword evidence="12" id="KW-1185">Reference proteome</keyword>
<dbReference type="PANTHER" id="PTHR11177">
    <property type="entry name" value="CHITINASE"/>
    <property type="match status" value="1"/>
</dbReference>
<dbReference type="GO" id="GO:0008843">
    <property type="term" value="F:endochitinase activity"/>
    <property type="evidence" value="ECO:0007669"/>
    <property type="project" value="UniProtKB-EC"/>
</dbReference>